<comment type="caution">
    <text evidence="2">The sequence shown here is derived from an EMBL/GenBank/DDBJ whole genome shotgun (WGS) entry which is preliminary data.</text>
</comment>
<dbReference type="AlphaFoldDB" id="A0A9X9M4R1"/>
<dbReference type="Proteomes" id="UP000269945">
    <property type="component" value="Unassembled WGS sequence"/>
</dbReference>
<gene>
    <name evidence="2" type="ORF">BN2614_LOCUS2</name>
</gene>
<name>A0A9X9M4R1_GULGU</name>
<dbReference type="EMBL" id="CYRY02042780">
    <property type="protein sequence ID" value="VCX36706.1"/>
    <property type="molecule type" value="Genomic_DNA"/>
</dbReference>
<accession>A0A9X9M4R1</accession>
<feature type="non-terminal residue" evidence="2">
    <location>
        <position position="1"/>
    </location>
</feature>
<sequence length="86" mass="9238">SPTLLGAELRTATASPFPTDLLSRLACLGRYLSPKMEQESKKRCLGDEGGDGRVGESNSISRHFSGEKPSFSSNSHLASDPKRCGR</sequence>
<evidence type="ECO:0000256" key="1">
    <source>
        <dbReference type="SAM" id="MobiDB-lite"/>
    </source>
</evidence>
<organism evidence="2 3">
    <name type="scientific">Gulo gulo</name>
    <name type="common">Wolverine</name>
    <name type="synonym">Gluton</name>
    <dbReference type="NCBI Taxonomy" id="48420"/>
    <lineage>
        <taxon>Eukaryota</taxon>
        <taxon>Metazoa</taxon>
        <taxon>Chordata</taxon>
        <taxon>Craniata</taxon>
        <taxon>Vertebrata</taxon>
        <taxon>Euteleostomi</taxon>
        <taxon>Mammalia</taxon>
        <taxon>Eutheria</taxon>
        <taxon>Laurasiatheria</taxon>
        <taxon>Carnivora</taxon>
        <taxon>Caniformia</taxon>
        <taxon>Musteloidea</taxon>
        <taxon>Mustelidae</taxon>
        <taxon>Guloninae</taxon>
        <taxon>Gulo</taxon>
    </lineage>
</organism>
<feature type="region of interest" description="Disordered" evidence="1">
    <location>
        <begin position="36"/>
        <end position="86"/>
    </location>
</feature>
<keyword evidence="3" id="KW-1185">Reference proteome</keyword>
<feature type="non-terminal residue" evidence="2">
    <location>
        <position position="86"/>
    </location>
</feature>
<protein>
    <submittedName>
        <fullName evidence="2">Uncharacterized protein</fullName>
    </submittedName>
</protein>
<proteinExistence type="predicted"/>
<evidence type="ECO:0000313" key="3">
    <source>
        <dbReference type="Proteomes" id="UP000269945"/>
    </source>
</evidence>
<feature type="compositionally biased region" description="Basic and acidic residues" evidence="1">
    <location>
        <begin position="36"/>
        <end position="54"/>
    </location>
</feature>
<evidence type="ECO:0000313" key="2">
    <source>
        <dbReference type="EMBL" id="VCX36706.1"/>
    </source>
</evidence>
<reference evidence="2 3" key="1">
    <citation type="submission" date="2018-10" db="EMBL/GenBank/DDBJ databases">
        <authorList>
            <person name="Ekblom R."/>
            <person name="Jareborg N."/>
        </authorList>
    </citation>
    <scope>NUCLEOTIDE SEQUENCE [LARGE SCALE GENOMIC DNA]</scope>
    <source>
        <tissue evidence="2">Muscle</tissue>
    </source>
</reference>